<dbReference type="Proteomes" id="UP001229421">
    <property type="component" value="Unassembled WGS sequence"/>
</dbReference>
<reference evidence="1" key="1">
    <citation type="journal article" date="2023" name="bioRxiv">
        <title>Improved chromosome-level genome assembly for marigold (Tagetes erecta).</title>
        <authorList>
            <person name="Jiang F."/>
            <person name="Yuan L."/>
            <person name="Wang S."/>
            <person name="Wang H."/>
            <person name="Xu D."/>
            <person name="Wang A."/>
            <person name="Fan W."/>
        </authorList>
    </citation>
    <scope>NUCLEOTIDE SEQUENCE</scope>
    <source>
        <strain evidence="1">WSJ</strain>
        <tissue evidence="1">Leaf</tissue>
    </source>
</reference>
<dbReference type="EMBL" id="JAUHHV010000003">
    <property type="protein sequence ID" value="KAK1431160.1"/>
    <property type="molecule type" value="Genomic_DNA"/>
</dbReference>
<evidence type="ECO:0000313" key="1">
    <source>
        <dbReference type="EMBL" id="KAK1431160.1"/>
    </source>
</evidence>
<dbReference type="AlphaFoldDB" id="A0AAD8NWT0"/>
<organism evidence="1 2">
    <name type="scientific">Tagetes erecta</name>
    <name type="common">African marigold</name>
    <dbReference type="NCBI Taxonomy" id="13708"/>
    <lineage>
        <taxon>Eukaryota</taxon>
        <taxon>Viridiplantae</taxon>
        <taxon>Streptophyta</taxon>
        <taxon>Embryophyta</taxon>
        <taxon>Tracheophyta</taxon>
        <taxon>Spermatophyta</taxon>
        <taxon>Magnoliopsida</taxon>
        <taxon>eudicotyledons</taxon>
        <taxon>Gunneridae</taxon>
        <taxon>Pentapetalae</taxon>
        <taxon>asterids</taxon>
        <taxon>campanulids</taxon>
        <taxon>Asterales</taxon>
        <taxon>Asteraceae</taxon>
        <taxon>Asteroideae</taxon>
        <taxon>Heliantheae alliance</taxon>
        <taxon>Tageteae</taxon>
        <taxon>Tagetes</taxon>
    </lineage>
</organism>
<sequence length="101" mass="11531">MGNPSGSEIGDNLEKIVTETVEDWLMNELVREEEESDEEEVVSDGEEGYTQDMDILYQLSRIKMGNPSGSEIGDNLEKIVTETVEDWLMNELVREEEESDE</sequence>
<keyword evidence="2" id="KW-1185">Reference proteome</keyword>
<gene>
    <name evidence="1" type="ORF">QVD17_14442</name>
</gene>
<evidence type="ECO:0000313" key="2">
    <source>
        <dbReference type="Proteomes" id="UP001229421"/>
    </source>
</evidence>
<name>A0AAD8NWT0_TARER</name>
<protein>
    <submittedName>
        <fullName evidence="1">Uncharacterized protein</fullName>
    </submittedName>
</protein>
<accession>A0AAD8NWT0</accession>
<comment type="caution">
    <text evidence="1">The sequence shown here is derived from an EMBL/GenBank/DDBJ whole genome shotgun (WGS) entry which is preliminary data.</text>
</comment>
<proteinExistence type="predicted"/>